<evidence type="ECO:0000313" key="2">
    <source>
        <dbReference type="Proteomes" id="UP000536711"/>
    </source>
</evidence>
<comment type="caution">
    <text evidence="1">The sequence shown here is derived from an EMBL/GenBank/DDBJ whole genome shotgun (WGS) entry which is preliminary data.</text>
</comment>
<keyword evidence="2" id="KW-1185">Reference proteome</keyword>
<name>A0A8H4ND90_9HYPO</name>
<accession>A0A8H4ND90</accession>
<evidence type="ECO:0000313" key="1">
    <source>
        <dbReference type="EMBL" id="KAF4414682.1"/>
    </source>
</evidence>
<gene>
    <name evidence="1" type="ORF">FACUT_14063</name>
</gene>
<dbReference type="OrthoDB" id="5362512at2759"/>
<dbReference type="PANTHER" id="PTHR33112:SF9">
    <property type="entry name" value="HETEROKARYON INCOMPATIBILITY DOMAIN-CONTAINING PROTEIN"/>
    <property type="match status" value="1"/>
</dbReference>
<reference evidence="1 2" key="1">
    <citation type="submission" date="2020-01" db="EMBL/GenBank/DDBJ databases">
        <title>Identification and distribution of gene clusters putatively required for synthesis of sphingolipid metabolism inhibitors in phylogenetically diverse species of the filamentous fungus Fusarium.</title>
        <authorList>
            <person name="Kim H.-S."/>
            <person name="Busman M."/>
            <person name="Brown D.W."/>
            <person name="Divon H."/>
            <person name="Uhlig S."/>
            <person name="Proctor R.H."/>
        </authorList>
    </citation>
    <scope>NUCLEOTIDE SEQUENCE [LARGE SCALE GENOMIC DNA]</scope>
    <source>
        <strain evidence="1 2">NRRL 13308</strain>
    </source>
</reference>
<dbReference type="AlphaFoldDB" id="A0A8H4ND90"/>
<dbReference type="EMBL" id="JAADJF010000762">
    <property type="protein sequence ID" value="KAF4414682.1"/>
    <property type="molecule type" value="Genomic_DNA"/>
</dbReference>
<sequence length="276" mass="31257">MAEAKSEKEVWPEWRSIVEHYNKTTLTYGRDIFPAISGVVRNMKRHRSDRYFAGVWEDSVLEDLAWVACDTEKARPSEWNAPTWSWASVGGPVTFPNRRTFLSSRYTQEIEPLEQRRWFAGARITPVGQDETAQLSAAHMVLIGPMIFAKLDGHADILSQRQIYMATNKANKLAFAADYDLEKEGPKFVPMKTTIYILDLCQEPKLKNGERVDMSRKTFALVLKRIHEVDASDSQMAHFSSKPKDGTCERIGIMIEGPDQENPEGYVVAHGSGLCS</sequence>
<organism evidence="1 2">
    <name type="scientific">Fusarium acutatum</name>
    <dbReference type="NCBI Taxonomy" id="78861"/>
    <lineage>
        <taxon>Eukaryota</taxon>
        <taxon>Fungi</taxon>
        <taxon>Dikarya</taxon>
        <taxon>Ascomycota</taxon>
        <taxon>Pezizomycotina</taxon>
        <taxon>Sordariomycetes</taxon>
        <taxon>Hypocreomycetidae</taxon>
        <taxon>Hypocreales</taxon>
        <taxon>Nectriaceae</taxon>
        <taxon>Fusarium</taxon>
        <taxon>Fusarium fujikuroi species complex</taxon>
    </lineage>
</organism>
<dbReference type="Proteomes" id="UP000536711">
    <property type="component" value="Unassembled WGS sequence"/>
</dbReference>
<dbReference type="PANTHER" id="PTHR33112">
    <property type="entry name" value="DOMAIN PROTEIN, PUTATIVE-RELATED"/>
    <property type="match status" value="1"/>
</dbReference>
<proteinExistence type="predicted"/>
<protein>
    <submittedName>
        <fullName evidence="1">Het domain-containing</fullName>
    </submittedName>
</protein>